<sequence>MTVKEILTQFESLHNETTFAHNAKYGAAKQFGVKLGDIRPIAKKIKINHELAFELWETGYVEARLLATLIVNPKKLSAEEVTRMAHSIDFVHEADWFNSYLLKDFPDKEQFREKWMDSDNKWAARSGWSLMAGRIAREPEGIDISATLDRIEKQMPNAQPEVQWTMNTSLANIGINHPQYRQRALEIGEKLGIYRDFPVSKGCTSPFAPIWINEMVKRQK</sequence>
<dbReference type="EMBL" id="JBBYHR010000004">
    <property type="protein sequence ID" value="MEL1244551.1"/>
    <property type="molecule type" value="Genomic_DNA"/>
</dbReference>
<protein>
    <submittedName>
        <fullName evidence="1">DNA alkylation repair protein</fullName>
    </submittedName>
</protein>
<proteinExistence type="predicted"/>
<dbReference type="Gene3D" id="1.25.10.90">
    <property type="match status" value="1"/>
</dbReference>
<dbReference type="InterPro" id="IPR014825">
    <property type="entry name" value="DNA_alkylation"/>
</dbReference>
<accession>A0ABU9HWN2</accession>
<keyword evidence="2" id="KW-1185">Reference proteome</keyword>
<dbReference type="SUPFAM" id="SSF48371">
    <property type="entry name" value="ARM repeat"/>
    <property type="match status" value="1"/>
</dbReference>
<dbReference type="InterPro" id="IPR016024">
    <property type="entry name" value="ARM-type_fold"/>
</dbReference>
<organism evidence="1 2">
    <name type="scientific">Flavobacterium arundinis</name>
    <dbReference type="NCBI Taxonomy" id="3139143"/>
    <lineage>
        <taxon>Bacteria</taxon>
        <taxon>Pseudomonadati</taxon>
        <taxon>Bacteroidota</taxon>
        <taxon>Flavobacteriia</taxon>
        <taxon>Flavobacteriales</taxon>
        <taxon>Flavobacteriaceae</taxon>
        <taxon>Flavobacterium</taxon>
    </lineage>
</organism>
<dbReference type="RefSeq" id="WP_341696867.1">
    <property type="nucleotide sequence ID" value="NZ_JBBYHR010000004.1"/>
</dbReference>
<dbReference type="CDD" id="cd06561">
    <property type="entry name" value="AlkD_like"/>
    <property type="match status" value="1"/>
</dbReference>
<evidence type="ECO:0000313" key="2">
    <source>
        <dbReference type="Proteomes" id="UP001464555"/>
    </source>
</evidence>
<gene>
    <name evidence="1" type="ORF">AAEO56_09790</name>
</gene>
<dbReference type="PANTHER" id="PTHR41291:SF1">
    <property type="entry name" value="DNA ALKYLATION REPAIR PROTEIN"/>
    <property type="match status" value="1"/>
</dbReference>
<comment type="caution">
    <text evidence="1">The sequence shown here is derived from an EMBL/GenBank/DDBJ whole genome shotgun (WGS) entry which is preliminary data.</text>
</comment>
<evidence type="ECO:0000313" key="1">
    <source>
        <dbReference type="EMBL" id="MEL1244551.1"/>
    </source>
</evidence>
<dbReference type="Pfam" id="PF08713">
    <property type="entry name" value="DNA_alkylation"/>
    <property type="match status" value="1"/>
</dbReference>
<name>A0ABU9HWN2_9FLAO</name>
<dbReference type="Proteomes" id="UP001464555">
    <property type="component" value="Unassembled WGS sequence"/>
</dbReference>
<dbReference type="PANTHER" id="PTHR41291">
    <property type="entry name" value="DNA ALKYLATION REPAIR PROTEIN"/>
    <property type="match status" value="1"/>
</dbReference>
<reference evidence="1 2" key="1">
    <citation type="submission" date="2024-04" db="EMBL/GenBank/DDBJ databases">
        <title>Flavobacterium sp. DGU11 16S ribosomal RNA gene Genome sequencing and assembly.</title>
        <authorList>
            <person name="Park S."/>
        </authorList>
    </citation>
    <scope>NUCLEOTIDE SEQUENCE [LARGE SCALE GENOMIC DNA]</scope>
    <source>
        <strain evidence="1 2">DGU11</strain>
    </source>
</reference>